<feature type="domain" description="N-acetyltransferase" evidence="1">
    <location>
        <begin position="158"/>
        <end position="304"/>
    </location>
</feature>
<dbReference type="GO" id="GO:0016747">
    <property type="term" value="F:acyltransferase activity, transferring groups other than amino-acyl groups"/>
    <property type="evidence" value="ECO:0007669"/>
    <property type="project" value="InterPro"/>
</dbReference>
<evidence type="ECO:0000313" key="3">
    <source>
        <dbReference type="Proteomes" id="UP000076088"/>
    </source>
</evidence>
<dbReference type="EMBL" id="CP013344">
    <property type="protein sequence ID" value="AMU88119.1"/>
    <property type="molecule type" value="Genomic_DNA"/>
</dbReference>
<dbReference type="Gene3D" id="3.40.630.30">
    <property type="match status" value="1"/>
</dbReference>
<organism evidence="2 3">
    <name type="scientific">Sphingopyxis macrogoltabida</name>
    <name type="common">Sphingomonas macrogoltabidus</name>
    <dbReference type="NCBI Taxonomy" id="33050"/>
    <lineage>
        <taxon>Bacteria</taxon>
        <taxon>Pseudomonadati</taxon>
        <taxon>Pseudomonadota</taxon>
        <taxon>Alphaproteobacteria</taxon>
        <taxon>Sphingomonadales</taxon>
        <taxon>Sphingomonadaceae</taxon>
        <taxon>Sphingopyxis</taxon>
    </lineage>
</organism>
<reference evidence="2 3" key="2">
    <citation type="journal article" date="2016" name="Genome Announc.">
        <title>Complete Genome Sequence of Sphingopyxis macrogoltabida Strain 203N (NBRC 111659), a Polyethylene Glycol Degrader.</title>
        <authorList>
            <person name="Ohtsubo Y."/>
            <person name="Nonoyama S."/>
            <person name="Nagata Y."/>
            <person name="Numata M."/>
            <person name="Tsuchikane K."/>
            <person name="Hosoyama A."/>
            <person name="Yamazoe A."/>
            <person name="Tsuda M."/>
            <person name="Fujita N."/>
            <person name="Kawai F."/>
        </authorList>
    </citation>
    <scope>NUCLEOTIDE SEQUENCE [LARGE SCALE GENOMIC DNA]</scope>
    <source>
        <strain evidence="2 3">203N</strain>
    </source>
</reference>
<dbReference type="AlphaFoldDB" id="A0AAC8YY70"/>
<name>A0AAC8YY70_SPHMC</name>
<protein>
    <recommendedName>
        <fullName evidence="1">N-acetyltransferase domain-containing protein</fullName>
    </recommendedName>
</protein>
<sequence>MSKTRALIDTNVLIALEDPGRTDPVAAELCRRCQAGNVTLHIHPAMHDDFNRDRNAVRRLVSSSRMEKYPCLASIPLPPWEVLEERYGPARNDNDRVDIALLHALSLDAVDVLVTQDDGIHRRVRGSELDDRVMTIADAVAWLKAFQDTVDDDIALVGDVPAYAIDVEDPIFRSLEEDYPPFRDWWRNKCVAEHRDCWIIRGRDGHIDGLIVRKIEDGGEIGLDPSLRMLKLCTWKVATRAQGHKVGELLLRKSIWHAQLNGIGAVYLTTFPKQTMLIELLERYGFEIAGTNSGGELILLKQLPSARLDASPEPISAGLVRTRYPRFCIDAPVGLFAIPVQWHFHRQLFPEAARLVPMPLFNDESRDDRDAGRVPGNTIRKVYVCRSKIASLRAGDVIFFYQSKDEAALNSQSLTTVGVVENLRRAKDAQELIRFTAGRSVYSEQDLRAIAEESPGGVAVIDFLLIRHLDPPIGLAEMTRSGVLKAAPQSITRIDRARLDHILPSMNFGFAL</sequence>
<accession>A0AAC8YY70</accession>
<dbReference type="RefSeq" id="WP_167346264.1">
    <property type="nucleotide sequence ID" value="NZ_CP009429.1"/>
</dbReference>
<proteinExistence type="predicted"/>
<dbReference type="InterPro" id="IPR016181">
    <property type="entry name" value="Acyl_CoA_acyltransferase"/>
</dbReference>
<dbReference type="InterPro" id="IPR000182">
    <property type="entry name" value="GNAT_dom"/>
</dbReference>
<evidence type="ECO:0000313" key="2">
    <source>
        <dbReference type="EMBL" id="AMU88119.1"/>
    </source>
</evidence>
<evidence type="ECO:0000259" key="1">
    <source>
        <dbReference type="PROSITE" id="PS51186"/>
    </source>
</evidence>
<dbReference type="KEGG" id="smaz:LH19_03550"/>
<dbReference type="Pfam" id="PF00583">
    <property type="entry name" value="Acetyltransf_1"/>
    <property type="match status" value="1"/>
</dbReference>
<dbReference type="SUPFAM" id="SSF55729">
    <property type="entry name" value="Acyl-CoA N-acyltransferases (Nat)"/>
    <property type="match status" value="1"/>
</dbReference>
<dbReference type="Proteomes" id="UP000076088">
    <property type="component" value="Chromosome"/>
</dbReference>
<keyword evidence="3" id="KW-1185">Reference proteome</keyword>
<gene>
    <name evidence="2" type="ORF">ATM17_03515</name>
</gene>
<reference evidence="3" key="1">
    <citation type="submission" date="2015-11" db="EMBL/GenBank/DDBJ databases">
        <title>Complete genome sequence of a polyethylene-glycol degrader Sphingopyxis macrogoltabida 203N (NBRC 111659).</title>
        <authorList>
            <person name="Yoshiyuki O."/>
            <person name="Shouta N."/>
            <person name="Nagata Y."/>
            <person name="Numata M."/>
            <person name="Tsuchikane K."/>
            <person name="Hosoyama A."/>
            <person name="Yamazoe A."/>
            <person name="Tsuda M."/>
            <person name="Fujita N."/>
            <person name="Kawai F."/>
        </authorList>
    </citation>
    <scope>NUCLEOTIDE SEQUENCE [LARGE SCALE GENOMIC DNA]</scope>
    <source>
        <strain evidence="3">203N</strain>
    </source>
</reference>
<dbReference type="PROSITE" id="PS51186">
    <property type="entry name" value="GNAT"/>
    <property type="match status" value="1"/>
</dbReference>